<evidence type="ECO:0000256" key="6">
    <source>
        <dbReference type="ARBA" id="ARBA00022705"/>
    </source>
</evidence>
<dbReference type="HAMAP" id="MF_01113">
    <property type="entry name" value="DNApol_IV"/>
    <property type="match status" value="1"/>
</dbReference>
<feature type="binding site" evidence="15">
    <location>
        <position position="9"/>
    </location>
    <ligand>
        <name>Mg(2+)</name>
        <dbReference type="ChEBI" id="CHEBI:18420"/>
    </ligand>
</feature>
<dbReference type="InterPro" id="IPR024728">
    <property type="entry name" value="PolY_HhH_motif"/>
</dbReference>
<dbReference type="InterPro" id="IPR022880">
    <property type="entry name" value="DNApol_IV"/>
</dbReference>
<evidence type="ECO:0000256" key="9">
    <source>
        <dbReference type="ARBA" id="ARBA00022842"/>
    </source>
</evidence>
<dbReference type="FunFam" id="3.30.1490.100:FF:000004">
    <property type="entry name" value="DNA polymerase IV"/>
    <property type="match status" value="1"/>
</dbReference>
<keyword evidence="7 15" id="KW-0479">Metal-binding</keyword>
<gene>
    <name evidence="17" type="primary">dinB1</name>
    <name evidence="15" type="synonym">dinB</name>
    <name evidence="17" type="ORF">MHEL_56930</name>
</gene>
<dbReference type="KEGG" id="mhev:MHEL_56930"/>
<dbReference type="GO" id="GO:0006281">
    <property type="term" value="P:DNA repair"/>
    <property type="evidence" value="ECO:0007669"/>
    <property type="project" value="UniProtKB-UniRule"/>
</dbReference>
<dbReference type="InterPro" id="IPR043128">
    <property type="entry name" value="Rev_trsase/Diguanyl_cyclase"/>
</dbReference>
<evidence type="ECO:0000256" key="14">
    <source>
        <dbReference type="ARBA" id="ARBA00049244"/>
    </source>
</evidence>
<evidence type="ECO:0000313" key="18">
    <source>
        <dbReference type="Proteomes" id="UP000467148"/>
    </source>
</evidence>
<dbReference type="InterPro" id="IPR017961">
    <property type="entry name" value="DNA_pol_Y-fam_little_finger"/>
</dbReference>
<accession>A0A7I7TEL5</accession>
<evidence type="ECO:0000256" key="2">
    <source>
        <dbReference type="ARBA" id="ARBA00022457"/>
    </source>
</evidence>
<dbReference type="NCBIfam" id="NF002882">
    <property type="entry name" value="PRK03348.1"/>
    <property type="match status" value="1"/>
</dbReference>
<feature type="binding site" evidence="15">
    <location>
        <position position="104"/>
    </location>
    <ligand>
        <name>Mg(2+)</name>
        <dbReference type="ChEBI" id="CHEBI:18420"/>
    </ligand>
</feature>
<dbReference type="PROSITE" id="PS50173">
    <property type="entry name" value="UMUC"/>
    <property type="match status" value="1"/>
</dbReference>
<dbReference type="EMBL" id="AP022596">
    <property type="protein sequence ID" value="BBY67450.1"/>
    <property type="molecule type" value="Genomic_DNA"/>
</dbReference>
<dbReference type="CDD" id="cd03586">
    <property type="entry name" value="PolY_Pol_IV_kappa"/>
    <property type="match status" value="1"/>
</dbReference>
<comment type="function">
    <text evidence="13 15">Poorly processive, error-prone DNA polymerase involved in untargeted mutagenesis. Copies undamaged DNA at stalled replication forks, which arise in vivo from mismatched or misaligned primer ends. These misaligned primers can be extended by PolIV. Exhibits no 3'-5' exonuclease (proofreading) activity. May be involved in translesional synthesis, in conjunction with the beta clamp from PolIII.</text>
</comment>
<dbReference type="NCBIfam" id="NF002677">
    <property type="entry name" value="PRK02406.1"/>
    <property type="match status" value="1"/>
</dbReference>
<dbReference type="Pfam" id="PF11798">
    <property type="entry name" value="IMS_HHH"/>
    <property type="match status" value="1"/>
</dbReference>
<dbReference type="GO" id="GO:0006261">
    <property type="term" value="P:DNA-templated DNA replication"/>
    <property type="evidence" value="ECO:0007669"/>
    <property type="project" value="UniProtKB-UniRule"/>
</dbReference>
<comment type="subunit">
    <text evidence="15">Monomer.</text>
</comment>
<feature type="domain" description="UmuC" evidence="16">
    <location>
        <begin position="5"/>
        <end position="187"/>
    </location>
</feature>
<dbReference type="AlphaFoldDB" id="A0A7I7TEL5"/>
<dbReference type="Gene3D" id="3.30.70.270">
    <property type="match status" value="1"/>
</dbReference>
<dbReference type="Gene3D" id="1.10.150.20">
    <property type="entry name" value="5' to 3' exonuclease, C-terminal subdomain"/>
    <property type="match status" value="1"/>
</dbReference>
<evidence type="ECO:0000256" key="4">
    <source>
        <dbReference type="ARBA" id="ARBA00022679"/>
    </source>
</evidence>
<evidence type="ECO:0000256" key="1">
    <source>
        <dbReference type="ARBA" id="ARBA00010945"/>
    </source>
</evidence>
<keyword evidence="12 15" id="KW-0234">DNA repair</keyword>
<dbReference type="InterPro" id="IPR043502">
    <property type="entry name" value="DNA/RNA_pol_sf"/>
</dbReference>
<dbReference type="InterPro" id="IPR036775">
    <property type="entry name" value="DNA_pol_Y-fam_lit_finger_sf"/>
</dbReference>
<dbReference type="Pfam" id="PF00817">
    <property type="entry name" value="IMS"/>
    <property type="match status" value="1"/>
</dbReference>
<comment type="similarity">
    <text evidence="1 15">Belongs to the DNA polymerase type-Y family.</text>
</comment>
<evidence type="ECO:0000256" key="10">
    <source>
        <dbReference type="ARBA" id="ARBA00022932"/>
    </source>
</evidence>
<comment type="cofactor">
    <cofactor evidence="15">
        <name>Mg(2+)</name>
        <dbReference type="ChEBI" id="CHEBI:18420"/>
    </cofactor>
    <text evidence="15">Binds 2 magnesium ions per subunit.</text>
</comment>
<dbReference type="GO" id="GO:0000287">
    <property type="term" value="F:magnesium ion binding"/>
    <property type="evidence" value="ECO:0007669"/>
    <property type="project" value="UniProtKB-UniRule"/>
</dbReference>
<evidence type="ECO:0000256" key="11">
    <source>
        <dbReference type="ARBA" id="ARBA00023125"/>
    </source>
</evidence>
<dbReference type="RefSeq" id="WP_163751420.1">
    <property type="nucleotide sequence ID" value="NZ_AP022596.1"/>
</dbReference>
<keyword evidence="9 15" id="KW-0460">Magnesium</keyword>
<dbReference type="FunFam" id="1.10.150.20:FF:000068">
    <property type="entry name" value="DNA polymerase IV"/>
    <property type="match status" value="1"/>
</dbReference>
<evidence type="ECO:0000256" key="13">
    <source>
        <dbReference type="ARBA" id="ARBA00025589"/>
    </source>
</evidence>
<comment type="catalytic activity">
    <reaction evidence="14 15">
        <text>DNA(n) + a 2'-deoxyribonucleoside 5'-triphosphate = DNA(n+1) + diphosphate</text>
        <dbReference type="Rhea" id="RHEA:22508"/>
        <dbReference type="Rhea" id="RHEA-COMP:17339"/>
        <dbReference type="Rhea" id="RHEA-COMP:17340"/>
        <dbReference type="ChEBI" id="CHEBI:33019"/>
        <dbReference type="ChEBI" id="CHEBI:61560"/>
        <dbReference type="ChEBI" id="CHEBI:173112"/>
        <dbReference type="EC" id="2.7.7.7"/>
    </reaction>
</comment>
<dbReference type="SUPFAM" id="SSF56672">
    <property type="entry name" value="DNA/RNA polymerases"/>
    <property type="match status" value="1"/>
</dbReference>
<evidence type="ECO:0000256" key="8">
    <source>
        <dbReference type="ARBA" id="ARBA00022763"/>
    </source>
</evidence>
<dbReference type="InterPro" id="IPR001126">
    <property type="entry name" value="UmuC"/>
</dbReference>
<evidence type="ECO:0000256" key="15">
    <source>
        <dbReference type="HAMAP-Rule" id="MF_01113"/>
    </source>
</evidence>
<dbReference type="PANTHER" id="PTHR11076">
    <property type="entry name" value="DNA REPAIR POLYMERASE UMUC / TRANSFERASE FAMILY MEMBER"/>
    <property type="match status" value="1"/>
</dbReference>
<feature type="active site" evidence="15">
    <location>
        <position position="105"/>
    </location>
</feature>
<keyword evidence="5 15" id="KW-0548">Nucleotidyltransferase</keyword>
<proteinExistence type="inferred from homology"/>
<evidence type="ECO:0000256" key="12">
    <source>
        <dbReference type="ARBA" id="ARBA00023204"/>
    </source>
</evidence>
<dbReference type="EC" id="2.7.7.7" evidence="15"/>
<sequence>MERWVLHFDMDAFFASVEQLTRPTLRGRPVLVGGLGGRGVVAGASYEARVFGARSAMPMHQARRLVGAGAVVLPPRGVVYGVASRRVLDTVRAMVPVLEQLSFDEAFGEPAELVGASAAEVEEFAVRLRRRVREETGLVASVGAGSGKQVAKIASELAKPDGFRVVRRDEERRLLDGLPVRRLWGIGPVAEEKLHRLGIDTVGQLAALSDAEAASILGATVGPALHRLARGIDDRPVAERAEAKQISAESTFPADLTTIEQLRDAISPIAEHAHRRLERDGRGARTVTVKLKRSDMSTLTRSATLPYATGDVGTLTATAHRLLLDPREVGPIRLLGVGFSGLSDVRQESLFPDLEHLEAAVADTLDTHVPVPVSVPAADAGGWRVGDDVSHAGFGHGWVQGAGHGVVSVRFETRGSGPGVMRTFSAAEPGLLKANPVDSLDWREYLDRSAPAGDDVAHG</sequence>
<protein>
    <recommendedName>
        <fullName evidence="15">DNA polymerase IV</fullName>
        <shortName evidence="15">Pol IV</shortName>
        <ecNumber evidence="15">2.7.7.7</ecNumber>
    </recommendedName>
</protein>
<keyword evidence="10 15" id="KW-0239">DNA-directed DNA polymerase</keyword>
<reference evidence="17 18" key="1">
    <citation type="journal article" date="2019" name="Emerg. Microbes Infect.">
        <title>Comprehensive subspecies identification of 175 nontuberculous mycobacteria species based on 7547 genomic profiles.</title>
        <authorList>
            <person name="Matsumoto Y."/>
            <person name="Kinjo T."/>
            <person name="Motooka D."/>
            <person name="Nabeya D."/>
            <person name="Jung N."/>
            <person name="Uechi K."/>
            <person name="Horii T."/>
            <person name="Iida T."/>
            <person name="Fujita J."/>
            <person name="Nakamura S."/>
        </authorList>
    </citation>
    <scope>NUCLEOTIDE SEQUENCE [LARGE SCALE GENOMIC DNA]</scope>
    <source>
        <strain evidence="17 18">JCM 30396</strain>
    </source>
</reference>
<keyword evidence="8 15" id="KW-0227">DNA damage</keyword>
<dbReference type="Gene3D" id="3.40.1170.60">
    <property type="match status" value="1"/>
</dbReference>
<name>A0A7I7TEL5_9MYCO</name>
<keyword evidence="18" id="KW-1185">Reference proteome</keyword>
<keyword evidence="3 15" id="KW-0963">Cytoplasm</keyword>
<evidence type="ECO:0000313" key="17">
    <source>
        <dbReference type="EMBL" id="BBY67450.1"/>
    </source>
</evidence>
<keyword evidence="6 15" id="KW-0235">DNA replication</keyword>
<evidence type="ECO:0000256" key="5">
    <source>
        <dbReference type="ARBA" id="ARBA00022695"/>
    </source>
</evidence>
<dbReference type="GO" id="GO:0009432">
    <property type="term" value="P:SOS response"/>
    <property type="evidence" value="ECO:0007669"/>
    <property type="project" value="TreeGrafter"/>
</dbReference>
<keyword evidence="11 15" id="KW-0238">DNA-binding</keyword>
<evidence type="ECO:0000256" key="7">
    <source>
        <dbReference type="ARBA" id="ARBA00022723"/>
    </source>
</evidence>
<dbReference type="GO" id="GO:0003887">
    <property type="term" value="F:DNA-directed DNA polymerase activity"/>
    <property type="evidence" value="ECO:0007669"/>
    <property type="project" value="UniProtKB-UniRule"/>
</dbReference>
<evidence type="ECO:0000259" key="16">
    <source>
        <dbReference type="PROSITE" id="PS50173"/>
    </source>
</evidence>
<dbReference type="PANTHER" id="PTHR11076:SF33">
    <property type="entry name" value="DNA POLYMERASE KAPPA"/>
    <property type="match status" value="1"/>
</dbReference>
<dbReference type="Pfam" id="PF11799">
    <property type="entry name" value="IMS_C"/>
    <property type="match status" value="1"/>
</dbReference>
<organism evidence="17 18">
    <name type="scientific">Mycolicibacterium helvum</name>
    <dbReference type="NCBI Taxonomy" id="1534349"/>
    <lineage>
        <taxon>Bacteria</taxon>
        <taxon>Bacillati</taxon>
        <taxon>Actinomycetota</taxon>
        <taxon>Actinomycetes</taxon>
        <taxon>Mycobacteriales</taxon>
        <taxon>Mycobacteriaceae</taxon>
        <taxon>Mycolicibacterium</taxon>
    </lineage>
</organism>
<keyword evidence="2 15" id="KW-0515">Mutator protein</keyword>
<dbReference type="GO" id="GO:0042276">
    <property type="term" value="P:error-prone translesion synthesis"/>
    <property type="evidence" value="ECO:0007669"/>
    <property type="project" value="TreeGrafter"/>
</dbReference>
<dbReference type="Proteomes" id="UP000467148">
    <property type="component" value="Chromosome"/>
</dbReference>
<dbReference type="Gene3D" id="3.30.1490.100">
    <property type="entry name" value="DNA polymerase, Y-family, little finger domain"/>
    <property type="match status" value="1"/>
</dbReference>
<dbReference type="SUPFAM" id="SSF100879">
    <property type="entry name" value="Lesion bypass DNA polymerase (Y-family), little finger domain"/>
    <property type="match status" value="1"/>
</dbReference>
<evidence type="ECO:0000256" key="3">
    <source>
        <dbReference type="ARBA" id="ARBA00022490"/>
    </source>
</evidence>
<comment type="subcellular location">
    <subcellularLocation>
        <location evidence="15">Cytoplasm</location>
    </subcellularLocation>
</comment>
<keyword evidence="4 15" id="KW-0808">Transferase</keyword>
<dbReference type="GO" id="GO:0005829">
    <property type="term" value="C:cytosol"/>
    <property type="evidence" value="ECO:0007669"/>
    <property type="project" value="TreeGrafter"/>
</dbReference>
<feature type="site" description="Substrate discrimination" evidence="15">
    <location>
        <position position="14"/>
    </location>
</feature>
<dbReference type="GO" id="GO:0003684">
    <property type="term" value="F:damaged DNA binding"/>
    <property type="evidence" value="ECO:0007669"/>
    <property type="project" value="InterPro"/>
</dbReference>
<dbReference type="InterPro" id="IPR050116">
    <property type="entry name" value="DNA_polymerase-Y"/>
</dbReference>